<evidence type="ECO:0000313" key="1">
    <source>
        <dbReference type="EMBL" id="KDR76931.1"/>
    </source>
</evidence>
<organism evidence="1 2">
    <name type="scientific">Galerina marginata (strain CBS 339.88)</name>
    <dbReference type="NCBI Taxonomy" id="685588"/>
    <lineage>
        <taxon>Eukaryota</taxon>
        <taxon>Fungi</taxon>
        <taxon>Dikarya</taxon>
        <taxon>Basidiomycota</taxon>
        <taxon>Agaricomycotina</taxon>
        <taxon>Agaricomycetes</taxon>
        <taxon>Agaricomycetidae</taxon>
        <taxon>Agaricales</taxon>
        <taxon>Agaricineae</taxon>
        <taxon>Strophariaceae</taxon>
        <taxon>Galerina</taxon>
    </lineage>
</organism>
<name>A0A067T1F2_GALM3</name>
<dbReference type="Proteomes" id="UP000027222">
    <property type="component" value="Unassembled WGS sequence"/>
</dbReference>
<dbReference type="PANTHER" id="PTHR11188">
    <property type="entry name" value="ARRESTIN DOMAIN CONTAINING PROTEIN"/>
    <property type="match status" value="1"/>
</dbReference>
<dbReference type="InterPro" id="IPR014756">
    <property type="entry name" value="Ig_E-set"/>
</dbReference>
<dbReference type="GO" id="GO:0005829">
    <property type="term" value="C:cytosol"/>
    <property type="evidence" value="ECO:0007669"/>
    <property type="project" value="TreeGrafter"/>
</dbReference>
<dbReference type="EMBL" id="KL142377">
    <property type="protein sequence ID" value="KDR76931.1"/>
    <property type="molecule type" value="Genomic_DNA"/>
</dbReference>
<dbReference type="OrthoDB" id="3261578at2759"/>
<dbReference type="HOGENOM" id="CLU_025691_0_0_1"/>
<dbReference type="Gene3D" id="2.60.40.640">
    <property type="match status" value="1"/>
</dbReference>
<evidence type="ECO:0000313" key="2">
    <source>
        <dbReference type="Proteomes" id="UP000027222"/>
    </source>
</evidence>
<dbReference type="GO" id="GO:0070086">
    <property type="term" value="P:ubiquitin-dependent endocytosis"/>
    <property type="evidence" value="ECO:0007669"/>
    <property type="project" value="TreeGrafter"/>
</dbReference>
<dbReference type="GO" id="GO:0031625">
    <property type="term" value="F:ubiquitin protein ligase binding"/>
    <property type="evidence" value="ECO:0007669"/>
    <property type="project" value="TreeGrafter"/>
</dbReference>
<gene>
    <name evidence="1" type="ORF">GALMADRAFT_278851</name>
</gene>
<reference evidence="2" key="1">
    <citation type="journal article" date="2014" name="Proc. Natl. Acad. Sci. U.S.A.">
        <title>Extensive sampling of basidiomycete genomes demonstrates inadequacy of the white-rot/brown-rot paradigm for wood decay fungi.</title>
        <authorList>
            <person name="Riley R."/>
            <person name="Salamov A.A."/>
            <person name="Brown D.W."/>
            <person name="Nagy L.G."/>
            <person name="Floudas D."/>
            <person name="Held B.W."/>
            <person name="Levasseur A."/>
            <person name="Lombard V."/>
            <person name="Morin E."/>
            <person name="Otillar R."/>
            <person name="Lindquist E.A."/>
            <person name="Sun H."/>
            <person name="LaButti K.M."/>
            <person name="Schmutz J."/>
            <person name="Jabbour D."/>
            <person name="Luo H."/>
            <person name="Baker S.E."/>
            <person name="Pisabarro A.G."/>
            <person name="Walton J.D."/>
            <person name="Blanchette R.A."/>
            <person name="Henrissat B."/>
            <person name="Martin F."/>
            <person name="Cullen D."/>
            <person name="Hibbett D.S."/>
            <person name="Grigoriev I.V."/>
        </authorList>
    </citation>
    <scope>NUCLEOTIDE SEQUENCE [LARGE SCALE GENOMIC DNA]</scope>
    <source>
        <strain evidence="2">CBS 339.88</strain>
    </source>
</reference>
<dbReference type="SUPFAM" id="SSF81296">
    <property type="entry name" value="E set domains"/>
    <property type="match status" value="1"/>
</dbReference>
<proteinExistence type="predicted"/>
<sequence>MDGVMFEGASRPAVQKEFDSTIAKRGEPFLVVTLVTTGPQSTNNTPVIVQGSPLKGKIHLSLKKPDAIFSIILTVRGMIVTGGGAFGSFDGYTFVFLDQKYTQQKAALKGDHTWPFSIDLPDEAEMTEGVDHQPKMFRLPQTFHQRFIHATIKYEVEVKITRKGILKSNDTLSAPFIYIPVIRPPPLPPLRRLAYEEGIPLLGPKIDPDGWLLPKTVEIKGTLLNNRRATRSVECRLFLAKPLSYTRGSVIPLFLTLESDDKQVLDLLSSPQAISVRVRRRTRYNSEPHKAFESKVWRDDVDHSQRAVWSHATDYAGEEPPDSLRMLDGELHLKSEMAPTSAMGNYSINYSVVLLSFNTPGFKVEEGPVLLEHPITIVTSFAPGPRPKATTPADFTPDIRAKADELQTNGEFSRGFY</sequence>
<dbReference type="PANTHER" id="PTHR11188:SF17">
    <property type="entry name" value="FI21816P1"/>
    <property type="match status" value="1"/>
</dbReference>
<dbReference type="InterPro" id="IPR050357">
    <property type="entry name" value="Arrestin_domain-protein"/>
</dbReference>
<evidence type="ECO:0008006" key="3">
    <source>
        <dbReference type="Google" id="ProtNLM"/>
    </source>
</evidence>
<dbReference type="AlphaFoldDB" id="A0A067T1F2"/>
<dbReference type="GO" id="GO:0005886">
    <property type="term" value="C:plasma membrane"/>
    <property type="evidence" value="ECO:0007669"/>
    <property type="project" value="TreeGrafter"/>
</dbReference>
<keyword evidence="2" id="KW-1185">Reference proteome</keyword>
<accession>A0A067T1F2</accession>
<dbReference type="InterPro" id="IPR014752">
    <property type="entry name" value="Arrestin-like_C"/>
</dbReference>
<dbReference type="GO" id="GO:0030674">
    <property type="term" value="F:protein-macromolecule adaptor activity"/>
    <property type="evidence" value="ECO:0007669"/>
    <property type="project" value="TreeGrafter"/>
</dbReference>
<protein>
    <recommendedName>
        <fullName evidence="3">Arrestin-like N-terminal domain-containing protein</fullName>
    </recommendedName>
</protein>